<proteinExistence type="predicted"/>
<reference evidence="1" key="1">
    <citation type="submission" date="2021-02" db="EMBL/GenBank/DDBJ databases">
        <authorList>
            <person name="Nowell W R."/>
        </authorList>
    </citation>
    <scope>NUCLEOTIDE SEQUENCE</scope>
</reference>
<dbReference type="Gene3D" id="3.40.50.300">
    <property type="entry name" value="P-loop containing nucleotide triphosphate hydrolases"/>
    <property type="match status" value="1"/>
</dbReference>
<feature type="non-terminal residue" evidence="1">
    <location>
        <position position="50"/>
    </location>
</feature>
<dbReference type="InterPro" id="IPR027417">
    <property type="entry name" value="P-loop_NTPase"/>
</dbReference>
<dbReference type="Proteomes" id="UP000681720">
    <property type="component" value="Unassembled WGS sequence"/>
</dbReference>
<evidence type="ECO:0000313" key="1">
    <source>
        <dbReference type="EMBL" id="CAF4460624.1"/>
    </source>
</evidence>
<name>A0A8S2WTW6_9BILA</name>
<protein>
    <submittedName>
        <fullName evidence="1">Uncharacterized protein</fullName>
    </submittedName>
</protein>
<sequence>MDLNEIQTFPDSTTSEEAMNIEGDIQFDNINFTYPARPDAPVLNNLTLTA</sequence>
<evidence type="ECO:0000313" key="2">
    <source>
        <dbReference type="EMBL" id="CAF4561224.1"/>
    </source>
</evidence>
<dbReference type="EMBL" id="CAJOBH010068568">
    <property type="protein sequence ID" value="CAF4460624.1"/>
    <property type="molecule type" value="Genomic_DNA"/>
</dbReference>
<organism evidence="1 3">
    <name type="scientific">Rotaria magnacalcarata</name>
    <dbReference type="NCBI Taxonomy" id="392030"/>
    <lineage>
        <taxon>Eukaryota</taxon>
        <taxon>Metazoa</taxon>
        <taxon>Spiralia</taxon>
        <taxon>Gnathifera</taxon>
        <taxon>Rotifera</taxon>
        <taxon>Eurotatoria</taxon>
        <taxon>Bdelloidea</taxon>
        <taxon>Philodinida</taxon>
        <taxon>Philodinidae</taxon>
        <taxon>Rotaria</taxon>
    </lineage>
</organism>
<dbReference type="Proteomes" id="UP000681967">
    <property type="component" value="Unassembled WGS sequence"/>
</dbReference>
<evidence type="ECO:0000313" key="3">
    <source>
        <dbReference type="Proteomes" id="UP000681967"/>
    </source>
</evidence>
<accession>A0A8S2WTW6</accession>
<dbReference type="EMBL" id="CAJOBJ010095199">
    <property type="protein sequence ID" value="CAF4561224.1"/>
    <property type="molecule type" value="Genomic_DNA"/>
</dbReference>
<comment type="caution">
    <text evidence="1">The sequence shown here is derived from an EMBL/GenBank/DDBJ whole genome shotgun (WGS) entry which is preliminary data.</text>
</comment>
<gene>
    <name evidence="1" type="ORF">BYL167_LOCUS34181</name>
    <name evidence="2" type="ORF">GIL414_LOCUS37258</name>
</gene>
<dbReference type="AlphaFoldDB" id="A0A8S2WTW6"/>